<gene>
    <name evidence="5" type="ORF">JCM14722_15260</name>
</gene>
<accession>A0ABM8ARC8</accession>
<evidence type="ECO:0000256" key="3">
    <source>
        <dbReference type="SAM" id="Phobius"/>
    </source>
</evidence>
<dbReference type="EC" id="2.7.7.65" evidence="1"/>
<dbReference type="InterPro" id="IPR000160">
    <property type="entry name" value="GGDEF_dom"/>
</dbReference>
<sequence>MTSHRTATKLKLRYKAFYVLSIVALCVLLCVNFGIVYTLIATPPENPESLLRLFYLTMVAGFFILAAQALLVFKRFVSILDRDSLALTAMADQLERLVVYDAMTKTFNRIKFEEVAARELNNVRRYGNDLSGIIFDVDDYRTINETHGYKAGDKFLCNLSSYVEGMLRNNDYLFRWRGGKFVILAPHTDVDKAAIVAEKLRQVVSHKIFGGKIRMTISLGVAQAGREDSVDSLMQRLQAALAGAKNSGRNRVIVKREDELAA</sequence>
<keyword evidence="3" id="KW-1133">Transmembrane helix</keyword>
<dbReference type="NCBIfam" id="TIGR00254">
    <property type="entry name" value="GGDEF"/>
    <property type="match status" value="1"/>
</dbReference>
<dbReference type="Gene3D" id="3.30.70.270">
    <property type="match status" value="1"/>
</dbReference>
<dbReference type="PANTHER" id="PTHR45138:SF9">
    <property type="entry name" value="DIGUANYLATE CYCLASE DGCM-RELATED"/>
    <property type="match status" value="1"/>
</dbReference>
<reference evidence="5" key="1">
    <citation type="submission" date="2022-08" db="EMBL/GenBank/DDBJ databases">
        <title>Genome Sequence of the sulphate-reducing bacterium, Pseudodesulfovibrio portus JCM14722.</title>
        <authorList>
            <person name="Kondo R."/>
            <person name="Kataoka T."/>
        </authorList>
    </citation>
    <scope>NUCLEOTIDE SEQUENCE</scope>
    <source>
        <strain evidence="5">JCM 14722</strain>
    </source>
</reference>
<feature type="domain" description="GGDEF" evidence="4">
    <location>
        <begin position="128"/>
        <end position="257"/>
    </location>
</feature>
<dbReference type="InterPro" id="IPR029787">
    <property type="entry name" value="Nucleotide_cyclase"/>
</dbReference>
<dbReference type="Pfam" id="PF00990">
    <property type="entry name" value="GGDEF"/>
    <property type="match status" value="1"/>
</dbReference>
<evidence type="ECO:0000259" key="4">
    <source>
        <dbReference type="PROSITE" id="PS50887"/>
    </source>
</evidence>
<organism evidence="5 6">
    <name type="scientific">Pseudodesulfovibrio portus</name>
    <dbReference type="NCBI Taxonomy" id="231439"/>
    <lineage>
        <taxon>Bacteria</taxon>
        <taxon>Pseudomonadati</taxon>
        <taxon>Thermodesulfobacteriota</taxon>
        <taxon>Desulfovibrionia</taxon>
        <taxon>Desulfovibrionales</taxon>
        <taxon>Desulfovibrionaceae</taxon>
    </lineage>
</organism>
<dbReference type="CDD" id="cd01949">
    <property type="entry name" value="GGDEF"/>
    <property type="match status" value="1"/>
</dbReference>
<dbReference type="PROSITE" id="PS50887">
    <property type="entry name" value="GGDEF"/>
    <property type="match status" value="1"/>
</dbReference>
<keyword evidence="6" id="KW-1185">Reference proteome</keyword>
<feature type="transmembrane region" description="Helical" evidence="3">
    <location>
        <begin position="53"/>
        <end position="73"/>
    </location>
</feature>
<protein>
    <recommendedName>
        <fullName evidence="1">diguanylate cyclase</fullName>
        <ecNumber evidence="1">2.7.7.65</ecNumber>
    </recommendedName>
</protein>
<dbReference type="PANTHER" id="PTHR45138">
    <property type="entry name" value="REGULATORY COMPONENTS OF SENSORY TRANSDUCTION SYSTEM"/>
    <property type="match status" value="1"/>
</dbReference>
<keyword evidence="3" id="KW-0472">Membrane</keyword>
<evidence type="ECO:0000313" key="5">
    <source>
        <dbReference type="EMBL" id="BDQ33984.1"/>
    </source>
</evidence>
<keyword evidence="3" id="KW-0812">Transmembrane</keyword>
<evidence type="ECO:0000313" key="6">
    <source>
        <dbReference type="Proteomes" id="UP001061361"/>
    </source>
</evidence>
<proteinExistence type="predicted"/>
<evidence type="ECO:0000256" key="2">
    <source>
        <dbReference type="ARBA" id="ARBA00034247"/>
    </source>
</evidence>
<dbReference type="InterPro" id="IPR043128">
    <property type="entry name" value="Rev_trsase/Diguanyl_cyclase"/>
</dbReference>
<name>A0ABM8ARC8_9BACT</name>
<comment type="catalytic activity">
    <reaction evidence="2">
        <text>2 GTP = 3',3'-c-di-GMP + 2 diphosphate</text>
        <dbReference type="Rhea" id="RHEA:24898"/>
        <dbReference type="ChEBI" id="CHEBI:33019"/>
        <dbReference type="ChEBI" id="CHEBI:37565"/>
        <dbReference type="ChEBI" id="CHEBI:58805"/>
        <dbReference type="EC" id="2.7.7.65"/>
    </reaction>
</comment>
<dbReference type="InterPro" id="IPR050469">
    <property type="entry name" value="Diguanylate_Cyclase"/>
</dbReference>
<dbReference type="Proteomes" id="UP001061361">
    <property type="component" value="Chromosome"/>
</dbReference>
<dbReference type="RefSeq" id="WP_264984032.1">
    <property type="nucleotide sequence ID" value="NZ_AP026708.1"/>
</dbReference>
<feature type="transmembrane region" description="Helical" evidence="3">
    <location>
        <begin position="16"/>
        <end position="41"/>
    </location>
</feature>
<dbReference type="SMART" id="SM00267">
    <property type="entry name" value="GGDEF"/>
    <property type="match status" value="1"/>
</dbReference>
<dbReference type="EMBL" id="AP026708">
    <property type="protein sequence ID" value="BDQ33984.1"/>
    <property type="molecule type" value="Genomic_DNA"/>
</dbReference>
<evidence type="ECO:0000256" key="1">
    <source>
        <dbReference type="ARBA" id="ARBA00012528"/>
    </source>
</evidence>
<dbReference type="SUPFAM" id="SSF55073">
    <property type="entry name" value="Nucleotide cyclase"/>
    <property type="match status" value="1"/>
</dbReference>